<feature type="transmembrane region" description="Helical" evidence="6">
    <location>
        <begin position="92"/>
        <end position="109"/>
    </location>
</feature>
<dbReference type="GO" id="GO:0005773">
    <property type="term" value="C:vacuole"/>
    <property type="evidence" value="ECO:0007669"/>
    <property type="project" value="TreeGrafter"/>
</dbReference>
<dbReference type="InterPro" id="IPR058533">
    <property type="entry name" value="Cation_efflux_TM"/>
</dbReference>
<evidence type="ECO:0000256" key="4">
    <source>
        <dbReference type="ARBA" id="ARBA00022989"/>
    </source>
</evidence>
<dbReference type="PANTHER" id="PTHR11562:SF100">
    <property type="entry name" value="METAL TOLERANCE PROTEIN A2"/>
    <property type="match status" value="1"/>
</dbReference>
<evidence type="ECO:0000313" key="9">
    <source>
        <dbReference type="Proteomes" id="UP000237105"/>
    </source>
</evidence>
<evidence type="ECO:0000256" key="3">
    <source>
        <dbReference type="ARBA" id="ARBA00022906"/>
    </source>
</evidence>
<reference evidence="9" key="1">
    <citation type="submission" date="2016-06" db="EMBL/GenBank/DDBJ databases">
        <title>Parallel loss of symbiosis genes in relatives of nitrogen-fixing non-legume Parasponia.</title>
        <authorList>
            <person name="Van Velzen R."/>
            <person name="Holmer R."/>
            <person name="Bu F."/>
            <person name="Rutten L."/>
            <person name="Van Zeijl A."/>
            <person name="Liu W."/>
            <person name="Santuari L."/>
            <person name="Cao Q."/>
            <person name="Sharma T."/>
            <person name="Shen D."/>
            <person name="Roswanjaya Y."/>
            <person name="Wardhani T."/>
            <person name="Kalhor M.S."/>
            <person name="Jansen J."/>
            <person name="Van den Hoogen J."/>
            <person name="Gungor B."/>
            <person name="Hartog M."/>
            <person name="Hontelez J."/>
            <person name="Verver J."/>
            <person name="Yang W.-C."/>
            <person name="Schijlen E."/>
            <person name="Repin R."/>
            <person name="Schilthuizen M."/>
            <person name="Schranz E."/>
            <person name="Heidstra R."/>
            <person name="Miyata K."/>
            <person name="Fedorova E."/>
            <person name="Kohlen W."/>
            <person name="Bisseling T."/>
            <person name="Smit S."/>
            <person name="Geurts R."/>
        </authorList>
    </citation>
    <scope>NUCLEOTIDE SEQUENCE [LARGE SCALE GENOMIC DNA]</scope>
    <source>
        <strain evidence="9">cv. WU1-14</strain>
    </source>
</reference>
<gene>
    <name evidence="8" type="ORF">PanWU01x14_005460</name>
</gene>
<dbReference type="Gene3D" id="1.20.1510.10">
    <property type="entry name" value="Cation efflux protein transmembrane domain"/>
    <property type="match status" value="1"/>
</dbReference>
<proteinExistence type="predicted"/>
<feature type="domain" description="Cation efflux protein transmembrane" evidence="7">
    <location>
        <begin position="62"/>
        <end position="131"/>
    </location>
</feature>
<name>A0A2P5E3I4_PARAD</name>
<evidence type="ECO:0000313" key="8">
    <source>
        <dbReference type="EMBL" id="PON80096.1"/>
    </source>
</evidence>
<dbReference type="GO" id="GO:0005886">
    <property type="term" value="C:plasma membrane"/>
    <property type="evidence" value="ECO:0007669"/>
    <property type="project" value="TreeGrafter"/>
</dbReference>
<evidence type="ECO:0000256" key="6">
    <source>
        <dbReference type="SAM" id="Phobius"/>
    </source>
</evidence>
<keyword evidence="9" id="KW-1185">Reference proteome</keyword>
<keyword evidence="5 6" id="KW-0472">Membrane</keyword>
<evidence type="ECO:0000256" key="5">
    <source>
        <dbReference type="ARBA" id="ARBA00023136"/>
    </source>
</evidence>
<dbReference type="AlphaFoldDB" id="A0A2P5E3I4"/>
<keyword evidence="3" id="KW-0813">Transport</keyword>
<dbReference type="STRING" id="3476.A0A2P5E3I4"/>
<feature type="transmembrane region" description="Helical" evidence="6">
    <location>
        <begin position="61"/>
        <end position="80"/>
    </location>
</feature>
<comment type="caution">
    <text evidence="8">The sequence shown here is derived from an EMBL/GenBank/DDBJ whole genome shotgun (WGS) entry which is preliminary data.</text>
</comment>
<keyword evidence="3" id="KW-0406">Ion transport</keyword>
<evidence type="ECO:0000259" key="7">
    <source>
        <dbReference type="Pfam" id="PF01545"/>
    </source>
</evidence>
<dbReference type="EMBL" id="JXTB01000002">
    <property type="protein sequence ID" value="PON80096.1"/>
    <property type="molecule type" value="Genomic_DNA"/>
</dbReference>
<dbReference type="PANTHER" id="PTHR11562">
    <property type="entry name" value="CATION EFFLUX PROTEIN/ ZINC TRANSPORTER"/>
    <property type="match status" value="1"/>
</dbReference>
<protein>
    <submittedName>
        <fullName evidence="8">Cation efflux protein</fullName>
    </submittedName>
</protein>
<keyword evidence="4 6" id="KW-1133">Transmembrane helix</keyword>
<evidence type="ECO:0000256" key="2">
    <source>
        <dbReference type="ARBA" id="ARBA00022692"/>
    </source>
</evidence>
<keyword evidence="2 6" id="KW-0812">Transmembrane</keyword>
<dbReference type="InterPro" id="IPR050681">
    <property type="entry name" value="CDF/SLC30A"/>
</dbReference>
<accession>A0A2P5E3I4</accession>
<sequence length="168" mass="17975">MGSTSLAKRGNGHIIEVWGNVPAEDKSLRGIKICGEAPCRFAGAKTRSKDAEEQSTSMRKLLTAVVLCVVFMTVEVVGGIKANSLAILTDAAHLLSDVAAFAISLFSIWASGWEATPHQSYGFFGIEILGAQMIWFLAGSLSMKPLPDLLRILGNLKAFSCLPSLHLV</sequence>
<dbReference type="NCBIfam" id="TIGR01297">
    <property type="entry name" value="CDF"/>
    <property type="match status" value="1"/>
</dbReference>
<keyword evidence="3" id="KW-0862">Zinc</keyword>
<comment type="subcellular location">
    <subcellularLocation>
        <location evidence="1">Membrane</location>
        <topology evidence="1">Multi-pass membrane protein</topology>
    </subcellularLocation>
</comment>
<dbReference type="Pfam" id="PF01545">
    <property type="entry name" value="Cation_efflux"/>
    <property type="match status" value="1"/>
</dbReference>
<dbReference type="GO" id="GO:0005385">
    <property type="term" value="F:zinc ion transmembrane transporter activity"/>
    <property type="evidence" value="ECO:0007669"/>
    <property type="project" value="TreeGrafter"/>
</dbReference>
<dbReference type="Proteomes" id="UP000237105">
    <property type="component" value="Unassembled WGS sequence"/>
</dbReference>
<evidence type="ECO:0000256" key="1">
    <source>
        <dbReference type="ARBA" id="ARBA00004141"/>
    </source>
</evidence>
<dbReference type="SUPFAM" id="SSF161111">
    <property type="entry name" value="Cation efflux protein transmembrane domain-like"/>
    <property type="match status" value="1"/>
</dbReference>
<dbReference type="InterPro" id="IPR002524">
    <property type="entry name" value="Cation_efflux"/>
</dbReference>
<dbReference type="OrthoDB" id="9944568at2759"/>
<dbReference type="InterPro" id="IPR027469">
    <property type="entry name" value="Cation_efflux_TMD_sf"/>
</dbReference>
<organism evidence="8 9">
    <name type="scientific">Parasponia andersonii</name>
    <name type="common">Sponia andersonii</name>
    <dbReference type="NCBI Taxonomy" id="3476"/>
    <lineage>
        <taxon>Eukaryota</taxon>
        <taxon>Viridiplantae</taxon>
        <taxon>Streptophyta</taxon>
        <taxon>Embryophyta</taxon>
        <taxon>Tracheophyta</taxon>
        <taxon>Spermatophyta</taxon>
        <taxon>Magnoliopsida</taxon>
        <taxon>eudicotyledons</taxon>
        <taxon>Gunneridae</taxon>
        <taxon>Pentapetalae</taxon>
        <taxon>rosids</taxon>
        <taxon>fabids</taxon>
        <taxon>Rosales</taxon>
        <taxon>Cannabaceae</taxon>
        <taxon>Parasponia</taxon>
    </lineage>
</organism>
<feature type="transmembrane region" description="Helical" evidence="6">
    <location>
        <begin position="121"/>
        <end position="141"/>
    </location>
</feature>
<keyword evidence="3" id="KW-0864">Zinc transport</keyword>